<dbReference type="RefSeq" id="WP_038482294.1">
    <property type="nucleotide sequence ID" value="NZ_CP003923.1"/>
</dbReference>
<dbReference type="eggNOG" id="COG4695">
    <property type="taxonomic scope" value="Bacteria"/>
</dbReference>
<accession>A0A060M4H7</accession>
<dbReference type="Pfam" id="PF04860">
    <property type="entry name" value="Phage_portal"/>
    <property type="match status" value="1"/>
</dbReference>
<dbReference type="InterPro" id="IPR006944">
    <property type="entry name" value="Phage/GTA_portal"/>
</dbReference>
<dbReference type="OrthoDB" id="9765386at2"/>
<reference evidence="2 3" key="1">
    <citation type="journal article" date="2014" name="Gene">
        <title>A comparative genomic analysis of the alkalitolerant soil bacterium Bacillus lehensis G1.</title>
        <authorList>
            <person name="Noor Y.M."/>
            <person name="Samsulrizal N.H."/>
            <person name="Jema'on N.A."/>
            <person name="Low K.O."/>
            <person name="Ramli A.N."/>
            <person name="Alias N.I."/>
            <person name="Damis S.I."/>
            <person name="Fuzi S.F."/>
            <person name="Isa M.N."/>
            <person name="Murad A.M."/>
            <person name="Raih M.F."/>
            <person name="Bakar F.D."/>
            <person name="Najimudin N."/>
            <person name="Mahadi N.M."/>
            <person name="Illias R.M."/>
        </authorList>
    </citation>
    <scope>NUCLEOTIDE SEQUENCE [LARGE SCALE GENOMIC DNA]</scope>
    <source>
        <strain evidence="2 3">G1</strain>
    </source>
</reference>
<feature type="region of interest" description="Disordered" evidence="1">
    <location>
        <begin position="408"/>
        <end position="429"/>
    </location>
</feature>
<name>A0A060M4H7_9BACI</name>
<dbReference type="STRING" id="1246626.BleG1_2884"/>
<evidence type="ECO:0000256" key="1">
    <source>
        <dbReference type="SAM" id="MobiDB-lite"/>
    </source>
</evidence>
<organism evidence="2 3">
    <name type="scientific">Shouchella lehensis G1</name>
    <dbReference type="NCBI Taxonomy" id="1246626"/>
    <lineage>
        <taxon>Bacteria</taxon>
        <taxon>Bacillati</taxon>
        <taxon>Bacillota</taxon>
        <taxon>Bacilli</taxon>
        <taxon>Bacillales</taxon>
        <taxon>Bacillaceae</taxon>
        <taxon>Shouchella</taxon>
    </lineage>
</organism>
<dbReference type="KEGG" id="ble:BleG1_2884"/>
<keyword evidence="3" id="KW-1185">Reference proteome</keyword>
<evidence type="ECO:0000313" key="3">
    <source>
        <dbReference type="Proteomes" id="UP000027142"/>
    </source>
</evidence>
<feature type="compositionally biased region" description="Polar residues" evidence="1">
    <location>
        <begin position="417"/>
        <end position="429"/>
    </location>
</feature>
<dbReference type="InterPro" id="IPR006427">
    <property type="entry name" value="Portal_HK97"/>
</dbReference>
<dbReference type="HOGENOM" id="CLU_033789_0_1_9"/>
<dbReference type="EMBL" id="CP003923">
    <property type="protein sequence ID" value="AIC95448.1"/>
    <property type="molecule type" value="Genomic_DNA"/>
</dbReference>
<proteinExistence type="predicted"/>
<sequence length="429" mass="48666">MLIDRLFESRSDPPVGSWSPKSVPEWVFDAFGTKDTASGEKVSENTALVHPDIFTCVNVLSDDIAKLPIHMFQKKDGATHQVSNHPVSKLLSLRPNKYMTAFTWKKLMMVHVGIWGNGYSYIETDKDGSITAFIPLNPAYTSPHIDPKTGLLWYETMINNTRHELISDEVLHFKGLSNDGIIGKSPITVLREHVGAQSAATKYNSRLYKNDATPRGILKVPQMLEEDAKTSARREWKRVNRGENIAIIDAGLEYQSISMPLQDAQFVESMKYNKAVISALYKVPMHKVNELDRATFNNIEHQGIEYVKNSLQPYIVNFEQEIQVKAYTNHELDVMNYYIKFNVNSELRGDSKSRAEFYEIMHRISTMNPDEIRDKEDMNPIENGDRYMSSLNFTFLDILEDYQLAKSGAMKGGGENGQESGTSSSNNED</sequence>
<evidence type="ECO:0000313" key="2">
    <source>
        <dbReference type="EMBL" id="AIC95448.1"/>
    </source>
</evidence>
<dbReference type="NCBIfam" id="TIGR01537">
    <property type="entry name" value="portal_HK97"/>
    <property type="match status" value="1"/>
</dbReference>
<gene>
    <name evidence="2" type="ORF">BleG1_2884</name>
</gene>
<dbReference type="Proteomes" id="UP000027142">
    <property type="component" value="Chromosome"/>
</dbReference>
<dbReference type="PATRIC" id="fig|1246626.3.peg.2872"/>
<protein>
    <submittedName>
        <fullName evidence="2">Phage portal protein</fullName>
    </submittedName>
</protein>
<dbReference type="AlphaFoldDB" id="A0A060M4H7"/>